<organism evidence="1 2">
    <name type="scientific">Portunus trituberculatus</name>
    <name type="common">Swimming crab</name>
    <name type="synonym">Neptunus trituberculatus</name>
    <dbReference type="NCBI Taxonomy" id="210409"/>
    <lineage>
        <taxon>Eukaryota</taxon>
        <taxon>Metazoa</taxon>
        <taxon>Ecdysozoa</taxon>
        <taxon>Arthropoda</taxon>
        <taxon>Crustacea</taxon>
        <taxon>Multicrustacea</taxon>
        <taxon>Malacostraca</taxon>
        <taxon>Eumalacostraca</taxon>
        <taxon>Eucarida</taxon>
        <taxon>Decapoda</taxon>
        <taxon>Pleocyemata</taxon>
        <taxon>Brachyura</taxon>
        <taxon>Eubrachyura</taxon>
        <taxon>Portunoidea</taxon>
        <taxon>Portunidae</taxon>
        <taxon>Portuninae</taxon>
        <taxon>Portunus</taxon>
    </lineage>
</organism>
<dbReference type="AlphaFoldDB" id="A0A5B7HUI8"/>
<protein>
    <recommendedName>
        <fullName evidence="3">RNA-directed DNA polymerase from transposon X-element</fullName>
    </recommendedName>
</protein>
<name>A0A5B7HUI8_PORTR</name>
<proteinExistence type="predicted"/>
<sequence length="293" mass="33179">MWKFIQRVTRRKPVTALHYSPGECAESLIDECYKQSRVDSFPKHVQAALSVQTGRCTLRLMGVLLEQDGEDSTPFTEDELRRVFARGKLTAPGDDGITYSVLRLLQEVPGNPLLQLYNLYYRVGSAPSTWMCSIILPTPKPGIDKFRPISLLASARQYHYLGEPVSIHRATQAQRTHPIVQDLLDRLNKRLAPLKWHVNHATGISIPVARTVYIAYIHSLIDYLSPTLIQLTLTSLVPLEKFQNTELNLPPIKGRICSVVTRRLPPSSLQVPTVRPYGEKAQCCRLRLGYRLL</sequence>
<accession>A0A5B7HUI8</accession>
<evidence type="ECO:0008006" key="3">
    <source>
        <dbReference type="Google" id="ProtNLM"/>
    </source>
</evidence>
<gene>
    <name evidence="1" type="ORF">E2C01_067774</name>
</gene>
<dbReference type="OrthoDB" id="6373033at2759"/>
<dbReference type="EMBL" id="VSRR010036823">
    <property type="protein sequence ID" value="MPC73445.1"/>
    <property type="molecule type" value="Genomic_DNA"/>
</dbReference>
<evidence type="ECO:0000313" key="2">
    <source>
        <dbReference type="Proteomes" id="UP000324222"/>
    </source>
</evidence>
<comment type="caution">
    <text evidence="1">The sequence shown here is derived from an EMBL/GenBank/DDBJ whole genome shotgun (WGS) entry which is preliminary data.</text>
</comment>
<reference evidence="1 2" key="1">
    <citation type="submission" date="2019-05" db="EMBL/GenBank/DDBJ databases">
        <title>Another draft genome of Portunus trituberculatus and its Hox gene families provides insights of decapod evolution.</title>
        <authorList>
            <person name="Jeong J.-H."/>
            <person name="Song I."/>
            <person name="Kim S."/>
            <person name="Choi T."/>
            <person name="Kim D."/>
            <person name="Ryu S."/>
            <person name="Kim W."/>
        </authorList>
    </citation>
    <scope>NUCLEOTIDE SEQUENCE [LARGE SCALE GENOMIC DNA]</scope>
    <source>
        <tissue evidence="1">Muscle</tissue>
    </source>
</reference>
<keyword evidence="2" id="KW-1185">Reference proteome</keyword>
<evidence type="ECO:0000313" key="1">
    <source>
        <dbReference type="EMBL" id="MPC73445.1"/>
    </source>
</evidence>
<dbReference type="Proteomes" id="UP000324222">
    <property type="component" value="Unassembled WGS sequence"/>
</dbReference>